<evidence type="ECO:0008006" key="3">
    <source>
        <dbReference type="Google" id="ProtNLM"/>
    </source>
</evidence>
<proteinExistence type="predicted"/>
<accession>A2DL75</accession>
<name>A2DL75_TRIV3</name>
<dbReference type="InterPro" id="IPR038336">
    <property type="entry name" value="NET_sf"/>
</dbReference>
<evidence type="ECO:0000313" key="2">
    <source>
        <dbReference type="Proteomes" id="UP000001542"/>
    </source>
</evidence>
<organism evidence="1 2">
    <name type="scientific">Trichomonas vaginalis (strain ATCC PRA-98 / G3)</name>
    <dbReference type="NCBI Taxonomy" id="412133"/>
    <lineage>
        <taxon>Eukaryota</taxon>
        <taxon>Metamonada</taxon>
        <taxon>Parabasalia</taxon>
        <taxon>Trichomonadida</taxon>
        <taxon>Trichomonadidae</taxon>
        <taxon>Trichomonas</taxon>
    </lineage>
</organism>
<dbReference type="SMR" id="A2DL75"/>
<dbReference type="RefSeq" id="XP_001579852.1">
    <property type="nucleotide sequence ID" value="XM_001579802.1"/>
</dbReference>
<dbReference type="VEuPathDB" id="TrichDB:TVAG_295180"/>
<reference evidence="1" key="2">
    <citation type="journal article" date="2007" name="Science">
        <title>Draft genome sequence of the sexually transmitted pathogen Trichomonas vaginalis.</title>
        <authorList>
            <person name="Carlton J.M."/>
            <person name="Hirt R.P."/>
            <person name="Silva J.C."/>
            <person name="Delcher A.L."/>
            <person name="Schatz M."/>
            <person name="Zhao Q."/>
            <person name="Wortman J.R."/>
            <person name="Bidwell S.L."/>
            <person name="Alsmark U.C.M."/>
            <person name="Besteiro S."/>
            <person name="Sicheritz-Ponten T."/>
            <person name="Noel C.J."/>
            <person name="Dacks J.B."/>
            <person name="Foster P.G."/>
            <person name="Simillion C."/>
            <person name="Van de Peer Y."/>
            <person name="Miranda-Saavedra D."/>
            <person name="Barton G.J."/>
            <person name="Westrop G.D."/>
            <person name="Mueller S."/>
            <person name="Dessi D."/>
            <person name="Fiori P.L."/>
            <person name="Ren Q."/>
            <person name="Paulsen I."/>
            <person name="Zhang H."/>
            <person name="Bastida-Corcuera F.D."/>
            <person name="Simoes-Barbosa A."/>
            <person name="Brown M.T."/>
            <person name="Hayes R.D."/>
            <person name="Mukherjee M."/>
            <person name="Okumura C.Y."/>
            <person name="Schneider R."/>
            <person name="Smith A.J."/>
            <person name="Vanacova S."/>
            <person name="Villalvazo M."/>
            <person name="Haas B.J."/>
            <person name="Pertea M."/>
            <person name="Feldblyum T.V."/>
            <person name="Utterback T.R."/>
            <person name="Shu C.L."/>
            <person name="Osoegawa K."/>
            <person name="de Jong P.J."/>
            <person name="Hrdy I."/>
            <person name="Horvathova L."/>
            <person name="Zubacova Z."/>
            <person name="Dolezal P."/>
            <person name="Malik S.B."/>
            <person name="Logsdon J.M. Jr."/>
            <person name="Henze K."/>
            <person name="Gupta A."/>
            <person name="Wang C.C."/>
            <person name="Dunne R.L."/>
            <person name="Upcroft J.A."/>
            <person name="Upcroft P."/>
            <person name="White O."/>
            <person name="Salzberg S.L."/>
            <person name="Tang P."/>
            <person name="Chiu C.-H."/>
            <person name="Lee Y.-S."/>
            <person name="Embley T.M."/>
            <person name="Coombs G.H."/>
            <person name="Mottram J.C."/>
            <person name="Tachezy J."/>
            <person name="Fraser-Liggett C.M."/>
            <person name="Johnson P.J."/>
        </authorList>
    </citation>
    <scope>NUCLEOTIDE SEQUENCE [LARGE SCALE GENOMIC DNA]</scope>
    <source>
        <strain evidence="1">G3</strain>
    </source>
</reference>
<sequence>MSAVSELSNPHDVKSLGAIIEKHQPDLLSMEKVLEINMSMLNADTLNELIDFVKDRYQKMKKEYPDG</sequence>
<dbReference type="InParanoid" id="A2DL75"/>
<gene>
    <name evidence="1" type="ORF">TVAG_295180</name>
</gene>
<reference evidence="1" key="1">
    <citation type="submission" date="2006-10" db="EMBL/GenBank/DDBJ databases">
        <authorList>
            <person name="Amadeo P."/>
            <person name="Zhao Q."/>
            <person name="Wortman J."/>
            <person name="Fraser-Liggett C."/>
            <person name="Carlton J."/>
        </authorList>
    </citation>
    <scope>NUCLEOTIDE SEQUENCE</scope>
    <source>
        <strain evidence="1">G3</strain>
    </source>
</reference>
<dbReference type="KEGG" id="tva:5464381"/>
<evidence type="ECO:0000313" key="1">
    <source>
        <dbReference type="EMBL" id="EAY18866.1"/>
    </source>
</evidence>
<dbReference type="Gene3D" id="1.20.1270.220">
    <property type="match status" value="1"/>
</dbReference>
<dbReference type="VEuPathDB" id="TrichDB:TVAGG3_0273180"/>
<keyword evidence="2" id="KW-1185">Reference proteome</keyword>
<dbReference type="Proteomes" id="UP000001542">
    <property type="component" value="Unassembled WGS sequence"/>
</dbReference>
<protein>
    <recommendedName>
        <fullName evidence="3">NET domain-containing protein</fullName>
    </recommendedName>
</protein>
<dbReference type="AlphaFoldDB" id="A2DL75"/>
<dbReference type="EMBL" id="DS113214">
    <property type="protein sequence ID" value="EAY18866.1"/>
    <property type="molecule type" value="Genomic_DNA"/>
</dbReference>